<organism evidence="12 13">
    <name type="scientific">Clunio marinus</name>
    <dbReference type="NCBI Taxonomy" id="568069"/>
    <lineage>
        <taxon>Eukaryota</taxon>
        <taxon>Metazoa</taxon>
        <taxon>Ecdysozoa</taxon>
        <taxon>Arthropoda</taxon>
        <taxon>Hexapoda</taxon>
        <taxon>Insecta</taxon>
        <taxon>Pterygota</taxon>
        <taxon>Neoptera</taxon>
        <taxon>Endopterygota</taxon>
        <taxon>Diptera</taxon>
        <taxon>Nematocera</taxon>
        <taxon>Chironomoidea</taxon>
        <taxon>Chironomidae</taxon>
        <taxon>Clunio</taxon>
    </lineage>
</organism>
<dbReference type="Pfam" id="PF00089">
    <property type="entry name" value="Trypsin"/>
    <property type="match status" value="1"/>
</dbReference>
<keyword evidence="5" id="KW-0865">Zymogen</keyword>
<name>A0A1J1J150_9DIPT</name>
<dbReference type="STRING" id="568069.A0A1J1J150"/>
<evidence type="ECO:0000256" key="5">
    <source>
        <dbReference type="ARBA" id="ARBA00023145"/>
    </source>
</evidence>
<evidence type="ECO:0000256" key="8">
    <source>
        <dbReference type="ARBA" id="ARBA00036320"/>
    </source>
</evidence>
<dbReference type="PROSITE" id="PS00134">
    <property type="entry name" value="TRYPSIN_HIS"/>
    <property type="match status" value="1"/>
</dbReference>
<dbReference type="Proteomes" id="UP000183832">
    <property type="component" value="Unassembled WGS sequence"/>
</dbReference>
<gene>
    <name evidence="12" type="primary">similar to Trypsin-7</name>
    <name evidence="12" type="ORF">CLUMA_CG018921</name>
</gene>
<evidence type="ECO:0000256" key="6">
    <source>
        <dbReference type="ARBA" id="ARBA00023157"/>
    </source>
</evidence>
<keyword evidence="3 10" id="KW-0378">Hydrolase</keyword>
<keyword evidence="2" id="KW-0222">Digestion</keyword>
<evidence type="ECO:0000256" key="7">
    <source>
        <dbReference type="ARBA" id="ARBA00024195"/>
    </source>
</evidence>
<dbReference type="EC" id="3.4.21.4" evidence="9"/>
<dbReference type="InterPro" id="IPR001254">
    <property type="entry name" value="Trypsin_dom"/>
</dbReference>
<dbReference type="PROSITE" id="PS50240">
    <property type="entry name" value="TRYPSIN_DOM"/>
    <property type="match status" value="1"/>
</dbReference>
<dbReference type="GO" id="GO:0004252">
    <property type="term" value="F:serine-type endopeptidase activity"/>
    <property type="evidence" value="ECO:0007669"/>
    <property type="project" value="UniProtKB-EC"/>
</dbReference>
<evidence type="ECO:0000256" key="9">
    <source>
        <dbReference type="ARBA" id="ARBA00038868"/>
    </source>
</evidence>
<dbReference type="InterPro" id="IPR009003">
    <property type="entry name" value="Peptidase_S1_PA"/>
</dbReference>
<dbReference type="FunFam" id="2.40.10.10:FF:000002">
    <property type="entry name" value="Transmembrane protease serine"/>
    <property type="match status" value="1"/>
</dbReference>
<dbReference type="PRINTS" id="PR00722">
    <property type="entry name" value="CHYMOTRYPSIN"/>
</dbReference>
<comment type="similarity">
    <text evidence="7">Belongs to the peptidase S1 family. CLIP subfamily.</text>
</comment>
<dbReference type="AlphaFoldDB" id="A0A1J1J150"/>
<evidence type="ECO:0000256" key="1">
    <source>
        <dbReference type="ARBA" id="ARBA00022670"/>
    </source>
</evidence>
<evidence type="ECO:0000256" key="3">
    <source>
        <dbReference type="ARBA" id="ARBA00022801"/>
    </source>
</evidence>
<dbReference type="PANTHER" id="PTHR24276">
    <property type="entry name" value="POLYSERASE-RELATED"/>
    <property type="match status" value="1"/>
</dbReference>
<dbReference type="Gene3D" id="2.40.10.10">
    <property type="entry name" value="Trypsin-like serine proteases"/>
    <property type="match status" value="1"/>
</dbReference>
<keyword evidence="13" id="KW-1185">Reference proteome</keyword>
<proteinExistence type="inferred from homology"/>
<evidence type="ECO:0000313" key="13">
    <source>
        <dbReference type="Proteomes" id="UP000183832"/>
    </source>
</evidence>
<dbReference type="SMART" id="SM00020">
    <property type="entry name" value="Tryp_SPc"/>
    <property type="match status" value="1"/>
</dbReference>
<keyword evidence="1 10" id="KW-0645">Protease</keyword>
<dbReference type="FunFam" id="2.40.10.10:FF:000068">
    <property type="entry name" value="transmembrane protease serine 2"/>
    <property type="match status" value="1"/>
</dbReference>
<evidence type="ECO:0000259" key="11">
    <source>
        <dbReference type="PROSITE" id="PS50240"/>
    </source>
</evidence>
<evidence type="ECO:0000313" key="12">
    <source>
        <dbReference type="EMBL" id="CRL06259.1"/>
    </source>
</evidence>
<dbReference type="PROSITE" id="PS00135">
    <property type="entry name" value="TRYPSIN_SER"/>
    <property type="match status" value="1"/>
</dbReference>
<comment type="catalytic activity">
    <reaction evidence="8">
        <text>Preferential cleavage: Arg-|-Xaa, Lys-|-Xaa.</text>
        <dbReference type="EC" id="3.4.21.4"/>
    </reaction>
</comment>
<protein>
    <recommendedName>
        <fullName evidence="9">trypsin</fullName>
        <ecNumber evidence="9">3.4.21.4</ecNumber>
    </recommendedName>
</protein>
<keyword evidence="4 10" id="KW-0720">Serine protease</keyword>
<sequence length="278" mass="30315">MKHSLFKPSPQGSRLLIRKMSFTATGILFIFLLKNVESGFRFQIIHGYDTAIKNHPHQASYHSQNVFVCGASVLSEKYVLTAAHCTEQYRRDVTVRVGSSFYNKDGVVIAVAEIFQHPGFDLISYNNDFSVLLLEQELAFSDSIKPVYLPNDNEIIPTGTECKISGFGVKAENSMTASEQLQATDVIVVDHAKCAESYIASPLFFEITEQMICAADADPESSKDNRDSCSGDSGGAIICSGYQVGVISAGNGCGRENFPGIYASVAQGRGWIRDITGI</sequence>
<evidence type="ECO:0000256" key="2">
    <source>
        <dbReference type="ARBA" id="ARBA00022757"/>
    </source>
</evidence>
<dbReference type="InterPro" id="IPR001314">
    <property type="entry name" value="Peptidase_S1A"/>
</dbReference>
<dbReference type="EMBL" id="CVRI01000066">
    <property type="protein sequence ID" value="CRL06259.1"/>
    <property type="molecule type" value="Genomic_DNA"/>
</dbReference>
<feature type="domain" description="Peptidase S1" evidence="11">
    <location>
        <begin position="44"/>
        <end position="277"/>
    </location>
</feature>
<dbReference type="PANTHER" id="PTHR24276:SF97">
    <property type="entry name" value="GH13245P2-RELATED"/>
    <property type="match status" value="1"/>
</dbReference>
<dbReference type="GO" id="GO:0006508">
    <property type="term" value="P:proteolysis"/>
    <property type="evidence" value="ECO:0007669"/>
    <property type="project" value="UniProtKB-KW"/>
</dbReference>
<evidence type="ECO:0000256" key="4">
    <source>
        <dbReference type="ARBA" id="ARBA00022825"/>
    </source>
</evidence>
<evidence type="ECO:0000256" key="10">
    <source>
        <dbReference type="RuleBase" id="RU363034"/>
    </source>
</evidence>
<dbReference type="InterPro" id="IPR050430">
    <property type="entry name" value="Peptidase_S1"/>
</dbReference>
<dbReference type="CDD" id="cd00190">
    <property type="entry name" value="Tryp_SPc"/>
    <property type="match status" value="1"/>
</dbReference>
<dbReference type="SUPFAM" id="SSF50494">
    <property type="entry name" value="Trypsin-like serine proteases"/>
    <property type="match status" value="1"/>
</dbReference>
<reference evidence="12 13" key="1">
    <citation type="submission" date="2015-04" db="EMBL/GenBank/DDBJ databases">
        <authorList>
            <person name="Syromyatnikov M.Y."/>
            <person name="Popov V.N."/>
        </authorList>
    </citation>
    <scope>NUCLEOTIDE SEQUENCE [LARGE SCALE GENOMIC DNA]</scope>
</reference>
<dbReference type="GO" id="GO:0007586">
    <property type="term" value="P:digestion"/>
    <property type="evidence" value="ECO:0007669"/>
    <property type="project" value="UniProtKB-KW"/>
</dbReference>
<dbReference type="InterPro" id="IPR018114">
    <property type="entry name" value="TRYPSIN_HIS"/>
</dbReference>
<dbReference type="InterPro" id="IPR043504">
    <property type="entry name" value="Peptidase_S1_PA_chymotrypsin"/>
</dbReference>
<dbReference type="OrthoDB" id="7716973at2759"/>
<accession>A0A1J1J150</accession>
<keyword evidence="6" id="KW-1015">Disulfide bond</keyword>
<dbReference type="InterPro" id="IPR033116">
    <property type="entry name" value="TRYPSIN_SER"/>
</dbReference>